<dbReference type="Proteomes" id="UP000187429">
    <property type="component" value="Unassembled WGS sequence"/>
</dbReference>
<dbReference type="EMBL" id="LSSM01001373">
    <property type="protein sequence ID" value="OMJ26765.1"/>
    <property type="molecule type" value="Genomic_DNA"/>
</dbReference>
<keyword evidence="3" id="KW-1185">Reference proteome</keyword>
<organism evidence="2 3">
    <name type="scientific">Smittium culicis</name>
    <dbReference type="NCBI Taxonomy" id="133412"/>
    <lineage>
        <taxon>Eukaryota</taxon>
        <taxon>Fungi</taxon>
        <taxon>Fungi incertae sedis</taxon>
        <taxon>Zoopagomycota</taxon>
        <taxon>Kickxellomycotina</taxon>
        <taxon>Harpellomycetes</taxon>
        <taxon>Harpellales</taxon>
        <taxon>Legeriomycetaceae</taxon>
        <taxon>Smittium</taxon>
    </lineage>
</organism>
<comment type="caution">
    <text evidence="2">The sequence shown here is derived from an EMBL/GenBank/DDBJ whole genome shotgun (WGS) entry which is preliminary data.</text>
</comment>
<dbReference type="AlphaFoldDB" id="A0A1R1YIZ7"/>
<name>A0A1R1YIZ7_9FUNG</name>
<feature type="chain" id="PRO_5012977884" evidence="1">
    <location>
        <begin position="21"/>
        <end position="165"/>
    </location>
</feature>
<evidence type="ECO:0000256" key="1">
    <source>
        <dbReference type="SAM" id="SignalP"/>
    </source>
</evidence>
<keyword evidence="1" id="KW-0732">Signal</keyword>
<evidence type="ECO:0000313" key="2">
    <source>
        <dbReference type="EMBL" id="OMJ26765.1"/>
    </source>
</evidence>
<protein>
    <submittedName>
        <fullName evidence="2">Uncharacterized protein</fullName>
    </submittedName>
</protein>
<gene>
    <name evidence="2" type="ORF">AYI69_g3822</name>
</gene>
<evidence type="ECO:0000313" key="3">
    <source>
        <dbReference type="Proteomes" id="UP000187429"/>
    </source>
</evidence>
<accession>A0A1R1YIZ7</accession>
<reference evidence="3" key="1">
    <citation type="submission" date="2017-01" db="EMBL/GenBank/DDBJ databases">
        <authorList>
            <person name="Wang Y."/>
            <person name="White M."/>
            <person name="Kvist S."/>
            <person name="Moncalvo J.-M."/>
        </authorList>
    </citation>
    <scope>NUCLEOTIDE SEQUENCE [LARGE SCALE GENOMIC DNA]</scope>
    <source>
        <strain evidence="3">ID-206-W2</strain>
    </source>
</reference>
<feature type="signal peptide" evidence="1">
    <location>
        <begin position="1"/>
        <end position="20"/>
    </location>
</feature>
<sequence>MKITSTALFLAAASFTSALATPKVDNGLTLEQQEKLAQKIFEKETFQEGLEHENSTTLEKRQGYYYYQGTNWQFNNPSPYSFMRTLHYPPSIYYGQRFQYLYTNYNWYRGYWEYDYSFRSYWNSDLIFRNYWFAQGYPYGYSMYRKGGKYYNYPRAAKWKKVNYD</sequence>
<proteinExistence type="predicted"/>
<dbReference type="OrthoDB" id="5589309at2759"/>